<dbReference type="SUPFAM" id="SSF81442">
    <property type="entry name" value="Cytochrome c oxidase subunit I-like"/>
    <property type="match status" value="1"/>
</dbReference>
<dbReference type="GO" id="GO:0015990">
    <property type="term" value="P:electron transport coupled proton transport"/>
    <property type="evidence" value="ECO:0007669"/>
    <property type="project" value="InterPro"/>
</dbReference>
<accession>A0A2C8FAX9</accession>
<dbReference type="AlphaFoldDB" id="A0A2C8FAX9"/>
<dbReference type="PRINTS" id="PR01165">
    <property type="entry name" value="CYCOXIDASEI"/>
</dbReference>
<feature type="transmembrane region" description="Helical" evidence="16">
    <location>
        <begin position="280"/>
        <end position="302"/>
    </location>
</feature>
<dbReference type="PROSITE" id="PS00077">
    <property type="entry name" value="COX1_CUB"/>
    <property type="match status" value="1"/>
</dbReference>
<keyword evidence="4 15" id="KW-0349">Heme</keyword>
<evidence type="ECO:0000256" key="12">
    <source>
        <dbReference type="ARBA" id="ARBA00023008"/>
    </source>
</evidence>
<evidence type="ECO:0000313" key="18">
    <source>
        <dbReference type="EMBL" id="SOB59307.1"/>
    </source>
</evidence>
<keyword evidence="13 16" id="KW-0472">Membrane</keyword>
<comment type="subcellular location">
    <subcellularLocation>
        <location evidence="16">Cell membrane</location>
        <topology evidence="16">Multi-pass membrane protein</topology>
    </subcellularLocation>
    <subcellularLocation>
        <location evidence="1">Membrane</location>
        <topology evidence="1">Multi-pass membrane protein</topology>
    </subcellularLocation>
</comment>
<dbReference type="Proteomes" id="UP000219215">
    <property type="component" value="Chromosome DPRO"/>
</dbReference>
<comment type="function">
    <text evidence="16">Cytochrome c oxidase is the component of the respiratory chain that catalyzes the reduction of oxygen to water. Subunits 1-3 form the functional core of the enzyme complex. CO I is the catalytic subunit of the enzyme. Electrons originating in cytochrome c are transferred via the copper A center of subunit 2 and heme A of subunit 1 to the bimetallic center formed by heme A3 and copper B.</text>
</comment>
<dbReference type="UniPathway" id="UPA00705"/>
<dbReference type="Pfam" id="PF00115">
    <property type="entry name" value="COX1"/>
    <property type="match status" value="1"/>
</dbReference>
<keyword evidence="6 15" id="KW-0812">Transmembrane</keyword>
<dbReference type="NCBIfam" id="TIGR02891">
    <property type="entry name" value="CtaD_CoxA"/>
    <property type="match status" value="1"/>
</dbReference>
<keyword evidence="5 15" id="KW-0679">Respiratory chain</keyword>
<evidence type="ECO:0000256" key="6">
    <source>
        <dbReference type="ARBA" id="ARBA00022692"/>
    </source>
</evidence>
<dbReference type="InterPro" id="IPR036927">
    <property type="entry name" value="Cyt_c_oxase-like_su1_sf"/>
</dbReference>
<keyword evidence="12 16" id="KW-0186">Copper</keyword>
<dbReference type="GO" id="GO:0004129">
    <property type="term" value="F:cytochrome-c oxidase activity"/>
    <property type="evidence" value="ECO:0007669"/>
    <property type="project" value="UniProtKB-EC"/>
</dbReference>
<feature type="transmembrane region" description="Helical" evidence="16">
    <location>
        <begin position="469"/>
        <end position="486"/>
    </location>
</feature>
<feature type="transmembrane region" description="Helical" evidence="16">
    <location>
        <begin position="157"/>
        <end position="180"/>
    </location>
</feature>
<comment type="pathway">
    <text evidence="2 16">Energy metabolism; oxidative phosphorylation.</text>
</comment>
<dbReference type="EMBL" id="LT907975">
    <property type="protein sequence ID" value="SOB59307.1"/>
    <property type="molecule type" value="Genomic_DNA"/>
</dbReference>
<keyword evidence="10 16" id="KW-1133">Transmembrane helix</keyword>
<evidence type="ECO:0000313" key="19">
    <source>
        <dbReference type="Proteomes" id="UP000219215"/>
    </source>
</evidence>
<dbReference type="GO" id="GO:0016491">
    <property type="term" value="F:oxidoreductase activity"/>
    <property type="evidence" value="ECO:0007669"/>
    <property type="project" value="UniProtKB-KW"/>
</dbReference>
<comment type="catalytic activity">
    <reaction evidence="14 16">
        <text>4 Fe(II)-[cytochrome c] + O2 + 8 H(+)(in) = 4 Fe(III)-[cytochrome c] + 2 H2O + 4 H(+)(out)</text>
        <dbReference type="Rhea" id="RHEA:11436"/>
        <dbReference type="Rhea" id="RHEA-COMP:10350"/>
        <dbReference type="Rhea" id="RHEA-COMP:14399"/>
        <dbReference type="ChEBI" id="CHEBI:15377"/>
        <dbReference type="ChEBI" id="CHEBI:15378"/>
        <dbReference type="ChEBI" id="CHEBI:15379"/>
        <dbReference type="ChEBI" id="CHEBI:29033"/>
        <dbReference type="ChEBI" id="CHEBI:29034"/>
        <dbReference type="EC" id="7.1.1.9"/>
    </reaction>
</comment>
<feature type="domain" description="Cytochrome oxidase subunit I profile" evidence="17">
    <location>
        <begin position="22"/>
        <end position="525"/>
    </location>
</feature>
<sequence>MADAAADKGFFASKGGSWFMEWFFTIDHKRIGMLYLWTILGFFVVGLLLGLAIRLELFSPGETIMSQQAYNAVFTLHGVIMIFLVVIPSIPAAFGNIFLPLQLGAEDVAFPKLNMFSYWLYLIGGAVALTSLFTGGGPPDTGWTFYVPFSAISTTNVSVAVMGVFILGFSSILTGLNFIVTIHRLRAPGLRWTRLTLFAWALYATAWIQVLATPILSITVLLIAVERLLGMGIFDPARGGDPILYQHLFWIYSHPAVYIMILPAMGVVSDIIPVFCRKPIFGYKTIVGSSLAIAFAGSLVWAHHMFVSGMSDTAVMVFSFLTFIVAVPSAVKVFNWLSTMYKGAIRPEPPLIYALGFIFLFAMGGITGLVLGSAGTDMHVHDTYFVVGHFHYVIFGGTGMGLFASMHYWFPKIYGRMYDKKLATWAALIIVIGINGLYFPMYLLGLAGMPRRYYDYLPQYTDLHQLSTYGSWITFAGLILMFWNLWRSRTRGRPTGINPWGAATLEWTLPSPPPTHNFDEDPVVTHGPYEYEGITIDEEHAKRTVEADT</sequence>
<keyword evidence="9 15" id="KW-0249">Electron transport</keyword>
<keyword evidence="8" id="KW-1278">Translocase</keyword>
<dbReference type="GO" id="GO:0022904">
    <property type="term" value="P:respiratory electron transport chain"/>
    <property type="evidence" value="ECO:0007669"/>
    <property type="project" value="TreeGrafter"/>
</dbReference>
<dbReference type="InterPro" id="IPR014241">
    <property type="entry name" value="Cyt_c_oxidase_su1_bac"/>
</dbReference>
<feature type="transmembrane region" description="Helical" evidence="16">
    <location>
        <begin position="422"/>
        <end position="449"/>
    </location>
</feature>
<evidence type="ECO:0000256" key="3">
    <source>
        <dbReference type="ARBA" id="ARBA00022448"/>
    </source>
</evidence>
<feature type="transmembrane region" description="Helical" evidence="16">
    <location>
        <begin position="244"/>
        <end position="268"/>
    </location>
</feature>
<dbReference type="InterPro" id="IPR023615">
    <property type="entry name" value="Cyt_c_Oxase_su1_BS"/>
</dbReference>
<evidence type="ECO:0000256" key="9">
    <source>
        <dbReference type="ARBA" id="ARBA00022982"/>
    </source>
</evidence>
<keyword evidence="3 15" id="KW-0813">Transport</keyword>
<dbReference type="KEGG" id="pprf:DPRO_2400"/>
<organism evidence="18 19">
    <name type="scientific">Pseudodesulfovibrio profundus</name>
    <dbReference type="NCBI Taxonomy" id="57320"/>
    <lineage>
        <taxon>Bacteria</taxon>
        <taxon>Pseudomonadati</taxon>
        <taxon>Thermodesulfobacteriota</taxon>
        <taxon>Desulfovibrionia</taxon>
        <taxon>Desulfovibrionales</taxon>
        <taxon>Desulfovibrionaceae</taxon>
    </lineage>
</organism>
<dbReference type="InterPro" id="IPR000883">
    <property type="entry name" value="Cyt_C_Oxase_1"/>
</dbReference>
<dbReference type="InterPro" id="IPR023616">
    <property type="entry name" value="Cyt_c_oxase-like_su1_dom"/>
</dbReference>
<dbReference type="GO" id="GO:0006119">
    <property type="term" value="P:oxidative phosphorylation"/>
    <property type="evidence" value="ECO:0007669"/>
    <property type="project" value="UniProtKB-UniPathway"/>
</dbReference>
<reference evidence="19" key="1">
    <citation type="submission" date="2017-09" db="EMBL/GenBank/DDBJ databases">
        <authorList>
            <person name="Regsiter A."/>
            <person name="William W."/>
        </authorList>
    </citation>
    <scope>NUCLEOTIDE SEQUENCE [LARGE SCALE GENOMIC DNA]</scope>
    <source>
        <strain evidence="19">500-1</strain>
    </source>
</reference>
<comment type="similarity">
    <text evidence="15">Belongs to the heme-copper respiratory oxidase family.</text>
</comment>
<feature type="transmembrane region" description="Helical" evidence="16">
    <location>
        <begin position="314"/>
        <end position="338"/>
    </location>
</feature>
<feature type="transmembrane region" description="Helical" evidence="16">
    <location>
        <begin position="73"/>
        <end position="98"/>
    </location>
</feature>
<evidence type="ECO:0000256" key="14">
    <source>
        <dbReference type="ARBA" id="ARBA00047816"/>
    </source>
</evidence>
<evidence type="ECO:0000256" key="11">
    <source>
        <dbReference type="ARBA" id="ARBA00023004"/>
    </source>
</evidence>
<dbReference type="EC" id="7.1.1.9" evidence="16"/>
<name>A0A2C8FAX9_9BACT</name>
<feature type="transmembrane region" description="Helical" evidence="16">
    <location>
        <begin position="200"/>
        <end position="224"/>
    </location>
</feature>
<evidence type="ECO:0000256" key="15">
    <source>
        <dbReference type="RuleBase" id="RU000370"/>
    </source>
</evidence>
<feature type="transmembrane region" description="Helical" evidence="16">
    <location>
        <begin position="350"/>
        <end position="370"/>
    </location>
</feature>
<evidence type="ECO:0000256" key="1">
    <source>
        <dbReference type="ARBA" id="ARBA00004141"/>
    </source>
</evidence>
<feature type="transmembrane region" description="Helical" evidence="16">
    <location>
        <begin position="390"/>
        <end position="410"/>
    </location>
</feature>
<keyword evidence="11 16" id="KW-0408">Iron</keyword>
<evidence type="ECO:0000256" key="2">
    <source>
        <dbReference type="ARBA" id="ARBA00004673"/>
    </source>
</evidence>
<protein>
    <recommendedName>
        <fullName evidence="16">Cytochrome c oxidase subunit 1</fullName>
        <ecNumber evidence="16">7.1.1.9</ecNumber>
    </recommendedName>
</protein>
<dbReference type="PANTHER" id="PTHR10422:SF18">
    <property type="entry name" value="CYTOCHROME C OXIDASE SUBUNIT 1"/>
    <property type="match status" value="1"/>
</dbReference>
<feature type="transmembrane region" description="Helical" evidence="16">
    <location>
        <begin position="34"/>
        <end position="53"/>
    </location>
</feature>
<dbReference type="RefSeq" id="WP_097012192.1">
    <property type="nucleotide sequence ID" value="NZ_LT907975.1"/>
</dbReference>
<feature type="transmembrane region" description="Helical" evidence="16">
    <location>
        <begin position="118"/>
        <end position="137"/>
    </location>
</feature>
<keyword evidence="7 16" id="KW-0479">Metal-binding</keyword>
<evidence type="ECO:0000256" key="13">
    <source>
        <dbReference type="ARBA" id="ARBA00023136"/>
    </source>
</evidence>
<evidence type="ECO:0000256" key="8">
    <source>
        <dbReference type="ARBA" id="ARBA00022967"/>
    </source>
</evidence>
<evidence type="ECO:0000259" key="17">
    <source>
        <dbReference type="PROSITE" id="PS50855"/>
    </source>
</evidence>
<dbReference type="GO" id="GO:0005886">
    <property type="term" value="C:plasma membrane"/>
    <property type="evidence" value="ECO:0007669"/>
    <property type="project" value="UniProtKB-SubCell"/>
</dbReference>
<evidence type="ECO:0000256" key="16">
    <source>
        <dbReference type="RuleBase" id="RU363061"/>
    </source>
</evidence>
<keyword evidence="18" id="KW-0560">Oxidoreductase</keyword>
<keyword evidence="19" id="KW-1185">Reference proteome</keyword>
<dbReference type="GO" id="GO:0046872">
    <property type="term" value="F:metal ion binding"/>
    <property type="evidence" value="ECO:0007669"/>
    <property type="project" value="UniProtKB-KW"/>
</dbReference>
<evidence type="ECO:0000256" key="4">
    <source>
        <dbReference type="ARBA" id="ARBA00022617"/>
    </source>
</evidence>
<dbReference type="PANTHER" id="PTHR10422">
    <property type="entry name" value="CYTOCHROME C OXIDASE SUBUNIT 1"/>
    <property type="match status" value="1"/>
</dbReference>
<dbReference type="PROSITE" id="PS50855">
    <property type="entry name" value="COX1"/>
    <property type="match status" value="1"/>
</dbReference>
<evidence type="ECO:0000256" key="5">
    <source>
        <dbReference type="ARBA" id="ARBA00022660"/>
    </source>
</evidence>
<dbReference type="OrthoDB" id="9803294at2"/>
<gene>
    <name evidence="18" type="primary">ctaD</name>
    <name evidence="18" type="ORF">DPRO_2400</name>
</gene>
<evidence type="ECO:0000256" key="10">
    <source>
        <dbReference type="ARBA" id="ARBA00022989"/>
    </source>
</evidence>
<proteinExistence type="inferred from homology"/>
<dbReference type="Gene3D" id="1.20.210.10">
    <property type="entry name" value="Cytochrome c oxidase-like, subunit I domain"/>
    <property type="match status" value="1"/>
</dbReference>
<dbReference type="GO" id="GO:0020037">
    <property type="term" value="F:heme binding"/>
    <property type="evidence" value="ECO:0007669"/>
    <property type="project" value="InterPro"/>
</dbReference>
<keyword evidence="16" id="KW-1003">Cell membrane</keyword>
<evidence type="ECO:0000256" key="7">
    <source>
        <dbReference type="ARBA" id="ARBA00022723"/>
    </source>
</evidence>